<dbReference type="RefSeq" id="XP_014144713.1">
    <property type="nucleotide sequence ID" value="XM_014289238.1"/>
</dbReference>
<dbReference type="SUPFAM" id="SSF109885">
    <property type="entry name" value="I/LWEQ domain"/>
    <property type="match status" value="1"/>
</dbReference>
<evidence type="ECO:0000313" key="6">
    <source>
        <dbReference type="Proteomes" id="UP000054560"/>
    </source>
</evidence>
<dbReference type="GO" id="GO:0005737">
    <property type="term" value="C:cytoplasm"/>
    <property type="evidence" value="ECO:0007669"/>
    <property type="project" value="UniProtKB-SubCell"/>
</dbReference>
<dbReference type="InterPro" id="IPR002558">
    <property type="entry name" value="ILWEQ_dom"/>
</dbReference>
<evidence type="ECO:0000256" key="2">
    <source>
        <dbReference type="ARBA" id="ARBA00022490"/>
    </source>
</evidence>
<proteinExistence type="predicted"/>
<dbReference type="InterPro" id="IPR035964">
    <property type="entry name" value="I/LWEQ_dom_sf"/>
</dbReference>
<name>A0A0L0F2G6_9EUKA</name>
<reference evidence="5 6" key="1">
    <citation type="submission" date="2011-02" db="EMBL/GenBank/DDBJ databases">
        <title>The Genome Sequence of Sphaeroforma arctica JP610.</title>
        <authorList>
            <consortium name="The Broad Institute Genome Sequencing Platform"/>
            <person name="Russ C."/>
            <person name="Cuomo C."/>
            <person name="Young S.K."/>
            <person name="Zeng Q."/>
            <person name="Gargeya S."/>
            <person name="Alvarado L."/>
            <person name="Berlin A."/>
            <person name="Chapman S.B."/>
            <person name="Chen Z."/>
            <person name="Freedman E."/>
            <person name="Gellesch M."/>
            <person name="Goldberg J."/>
            <person name="Griggs A."/>
            <person name="Gujja S."/>
            <person name="Heilman E."/>
            <person name="Heiman D."/>
            <person name="Howarth C."/>
            <person name="Mehta T."/>
            <person name="Neiman D."/>
            <person name="Pearson M."/>
            <person name="Roberts A."/>
            <person name="Saif S."/>
            <person name="Shea T."/>
            <person name="Shenoy N."/>
            <person name="Sisk P."/>
            <person name="Stolte C."/>
            <person name="Sykes S."/>
            <person name="White J."/>
            <person name="Yandava C."/>
            <person name="Burger G."/>
            <person name="Gray M.W."/>
            <person name="Holland P.W.H."/>
            <person name="King N."/>
            <person name="Lang F.B.F."/>
            <person name="Roger A.J."/>
            <person name="Ruiz-Trillo I."/>
            <person name="Haas B."/>
            <person name="Nusbaum C."/>
            <person name="Birren B."/>
        </authorList>
    </citation>
    <scope>NUCLEOTIDE SEQUENCE [LARGE SCALE GENOMIC DNA]</scope>
    <source>
        <strain evidence="5 6">JP610</strain>
    </source>
</reference>
<evidence type="ECO:0000313" key="5">
    <source>
        <dbReference type="EMBL" id="KNC70811.1"/>
    </source>
</evidence>
<evidence type="ECO:0000256" key="3">
    <source>
        <dbReference type="SAM" id="Coils"/>
    </source>
</evidence>
<evidence type="ECO:0000259" key="4">
    <source>
        <dbReference type="PROSITE" id="PS50945"/>
    </source>
</evidence>
<dbReference type="PROSITE" id="PS50945">
    <property type="entry name" value="I_LWEQ"/>
    <property type="match status" value="1"/>
</dbReference>
<organism evidence="5 6">
    <name type="scientific">Sphaeroforma arctica JP610</name>
    <dbReference type="NCBI Taxonomy" id="667725"/>
    <lineage>
        <taxon>Eukaryota</taxon>
        <taxon>Ichthyosporea</taxon>
        <taxon>Ichthyophonida</taxon>
        <taxon>Sphaeroforma</taxon>
    </lineage>
</organism>
<dbReference type="GeneID" id="25917163"/>
<keyword evidence="3" id="KW-0175">Coiled coil</keyword>
<feature type="domain" description="I/LWEQ" evidence="4">
    <location>
        <begin position="1"/>
        <end position="57"/>
    </location>
</feature>
<dbReference type="AlphaFoldDB" id="A0A0L0F2G6"/>
<dbReference type="Proteomes" id="UP000054560">
    <property type="component" value="Unassembled WGS sequence"/>
</dbReference>
<dbReference type="Gene3D" id="1.20.1410.10">
    <property type="entry name" value="I/LWEQ domain"/>
    <property type="match status" value="1"/>
</dbReference>
<feature type="coiled-coil region" evidence="3">
    <location>
        <begin position="13"/>
        <end position="40"/>
    </location>
</feature>
<keyword evidence="6" id="KW-1185">Reference proteome</keyword>
<accession>A0A0L0F2G6</accession>
<gene>
    <name evidence="5" type="ORF">SARC_16659</name>
</gene>
<evidence type="ECO:0000256" key="1">
    <source>
        <dbReference type="ARBA" id="ARBA00004496"/>
    </source>
</evidence>
<keyword evidence="2" id="KW-0963">Cytoplasm</keyword>
<sequence length="57" mass="6034">MEDELTNQMSAAAAGIAAAAKRLEELLEKAKRESEGLALNVSESILAGSQALMECIR</sequence>
<dbReference type="EMBL" id="KQ250196">
    <property type="protein sequence ID" value="KNC70811.1"/>
    <property type="molecule type" value="Genomic_DNA"/>
</dbReference>
<comment type="subcellular location">
    <subcellularLocation>
        <location evidence="1">Cytoplasm</location>
    </subcellularLocation>
</comment>
<protein>
    <recommendedName>
        <fullName evidence="4">I/LWEQ domain-containing protein</fullName>
    </recommendedName>
</protein>
<feature type="non-terminal residue" evidence="5">
    <location>
        <position position="57"/>
    </location>
</feature>
<dbReference type="GO" id="GO:0003779">
    <property type="term" value="F:actin binding"/>
    <property type="evidence" value="ECO:0007669"/>
    <property type="project" value="InterPro"/>
</dbReference>